<evidence type="ECO:0000313" key="2">
    <source>
        <dbReference type="EMBL" id="SDI06576.1"/>
    </source>
</evidence>
<keyword evidence="3" id="KW-1185">Reference proteome</keyword>
<reference evidence="1 3" key="1">
    <citation type="submission" date="2015-07" db="EMBL/GenBank/DDBJ databases">
        <title>Fjat-14205 dsm 2895.</title>
        <authorList>
            <person name="Liu B."/>
            <person name="Wang J."/>
            <person name="Zhu Y."/>
            <person name="Liu G."/>
            <person name="Chen Q."/>
            <person name="Chen Z."/>
            <person name="Lan J."/>
            <person name="Che J."/>
            <person name="Ge C."/>
            <person name="Shi H."/>
            <person name="Pan Z."/>
            <person name="Liu X."/>
        </authorList>
    </citation>
    <scope>NUCLEOTIDE SEQUENCE [LARGE SCALE GENOMIC DNA]</scope>
    <source>
        <strain evidence="1 3">DSM 2895</strain>
    </source>
</reference>
<reference evidence="2 4" key="2">
    <citation type="submission" date="2016-10" db="EMBL/GenBank/DDBJ databases">
        <authorList>
            <person name="de Groot N.N."/>
        </authorList>
    </citation>
    <scope>NUCLEOTIDE SEQUENCE [LARGE SCALE GENOMIC DNA]</scope>
    <source>
        <strain evidence="2 4">DSM 2895</strain>
    </source>
</reference>
<dbReference type="AlphaFoldDB" id="A0A0D1W0P9"/>
<gene>
    <name evidence="1" type="ORF">AF333_24700</name>
    <name evidence="2" type="ORF">SAMN04487909_101419</name>
</gene>
<evidence type="ECO:0000313" key="1">
    <source>
        <dbReference type="EMBL" id="KON98163.1"/>
    </source>
</evidence>
<dbReference type="RefSeq" id="WP_043068091.1">
    <property type="nucleotide sequence ID" value="NZ_BJOA01000004.1"/>
</dbReference>
<dbReference type="PATRIC" id="fig|47500.8.peg.3505"/>
<dbReference type="Proteomes" id="UP000037269">
    <property type="component" value="Unassembled WGS sequence"/>
</dbReference>
<dbReference type="EMBL" id="FNED01000001">
    <property type="protein sequence ID" value="SDI06576.1"/>
    <property type="molecule type" value="Genomic_DNA"/>
</dbReference>
<dbReference type="Proteomes" id="UP000182836">
    <property type="component" value="Unassembled WGS sequence"/>
</dbReference>
<sequence length="72" mass="8573">MYNKTANSLQADIVLQVKRWFSSWQPSYEQLEGFIYGYLQNCDPTSPLSEKKLFARELIPRIYEELHKNDVM</sequence>
<organism evidence="1 3">
    <name type="scientific">Aneurinibacillus migulanus</name>
    <name type="common">Bacillus migulanus</name>
    <dbReference type="NCBI Taxonomy" id="47500"/>
    <lineage>
        <taxon>Bacteria</taxon>
        <taxon>Bacillati</taxon>
        <taxon>Bacillota</taxon>
        <taxon>Bacilli</taxon>
        <taxon>Bacillales</taxon>
        <taxon>Paenibacillaceae</taxon>
        <taxon>Aneurinibacillus group</taxon>
        <taxon>Aneurinibacillus</taxon>
    </lineage>
</organism>
<dbReference type="GeneID" id="42308324"/>
<name>A0A0D1W0P9_ANEMI</name>
<dbReference type="OrthoDB" id="9868729at2"/>
<evidence type="ECO:0000313" key="4">
    <source>
        <dbReference type="Proteomes" id="UP000182836"/>
    </source>
</evidence>
<protein>
    <submittedName>
        <fullName evidence="1">Uncharacterized protein</fullName>
    </submittedName>
</protein>
<evidence type="ECO:0000313" key="3">
    <source>
        <dbReference type="Proteomes" id="UP000037269"/>
    </source>
</evidence>
<dbReference type="EMBL" id="LGUG01000004">
    <property type="protein sequence ID" value="KON98163.1"/>
    <property type="molecule type" value="Genomic_DNA"/>
</dbReference>
<proteinExistence type="predicted"/>
<accession>A0A0D1W0P9</accession>